<organism evidence="2 3">
    <name type="scientific">Kocuria sediminis</name>
    <dbReference type="NCBI Taxonomy" id="1038857"/>
    <lineage>
        <taxon>Bacteria</taxon>
        <taxon>Bacillati</taxon>
        <taxon>Actinomycetota</taxon>
        <taxon>Actinomycetes</taxon>
        <taxon>Micrococcales</taxon>
        <taxon>Micrococcaceae</taxon>
        <taxon>Kocuria</taxon>
    </lineage>
</organism>
<evidence type="ECO:0000313" key="2">
    <source>
        <dbReference type="EMBL" id="MUN61570.1"/>
    </source>
</evidence>
<proteinExistence type="predicted"/>
<dbReference type="AlphaFoldDB" id="A0A6N8GH23"/>
<reference evidence="2 3" key="1">
    <citation type="submission" date="2019-12" db="EMBL/GenBank/DDBJ databases">
        <authorList>
            <person name="Shi Y."/>
        </authorList>
    </citation>
    <scope>NUCLEOTIDE SEQUENCE [LARGE SCALE GENOMIC DNA]</scope>
    <source>
        <strain evidence="2 3">JCM 17929</strain>
    </source>
</reference>
<evidence type="ECO:0000256" key="1">
    <source>
        <dbReference type="SAM" id="MobiDB-lite"/>
    </source>
</evidence>
<protein>
    <recommendedName>
        <fullName evidence="4">Phage virion morphogenesis protein</fullName>
    </recommendedName>
</protein>
<comment type="caution">
    <text evidence="2">The sequence shown here is derived from an EMBL/GenBank/DDBJ whole genome shotgun (WGS) entry which is preliminary data.</text>
</comment>
<evidence type="ECO:0000313" key="3">
    <source>
        <dbReference type="Proteomes" id="UP000436989"/>
    </source>
</evidence>
<gene>
    <name evidence="2" type="ORF">GMA12_00095</name>
</gene>
<evidence type="ECO:0008006" key="4">
    <source>
        <dbReference type="Google" id="ProtNLM"/>
    </source>
</evidence>
<name>A0A6N8GH23_9MICC</name>
<accession>A0A6N8GH23</accession>
<dbReference type="Pfam" id="PF05069">
    <property type="entry name" value="Phage_tail_S"/>
    <property type="match status" value="1"/>
</dbReference>
<keyword evidence="3" id="KW-1185">Reference proteome</keyword>
<dbReference type="Proteomes" id="UP000436989">
    <property type="component" value="Unassembled WGS sequence"/>
</dbReference>
<sequence>MSRKIGGGTSSVLWPPHPLHGAGARSLTRGAADERKGPKVASVSFSVTGTKEVVHDLTRFRQNVTRAKPVFEGMAEHVAEMQRDQFETEGRHYGPGWASLSPGYQRWKAKRRPGRKILVFDGTLKAAAAPTSARGFNIYRVSNKAMEVGVSDAMTPHAKYHQEGTENMRPRTVMGRPTRADQKALTKILHQHLIKGVGGVR</sequence>
<dbReference type="EMBL" id="WOGU01000001">
    <property type="protein sequence ID" value="MUN61570.1"/>
    <property type="molecule type" value="Genomic_DNA"/>
</dbReference>
<dbReference type="InterPro" id="IPR006522">
    <property type="entry name" value="Phage_virion_morphogenesis"/>
</dbReference>
<feature type="region of interest" description="Disordered" evidence="1">
    <location>
        <begin position="1"/>
        <end position="37"/>
    </location>
</feature>